<organism evidence="1">
    <name type="scientific">marine sediment metagenome</name>
    <dbReference type="NCBI Taxonomy" id="412755"/>
    <lineage>
        <taxon>unclassified sequences</taxon>
        <taxon>metagenomes</taxon>
        <taxon>ecological metagenomes</taxon>
    </lineage>
</organism>
<dbReference type="AlphaFoldDB" id="A0A0F8XDJ1"/>
<feature type="non-terminal residue" evidence="1">
    <location>
        <position position="42"/>
    </location>
</feature>
<name>A0A0F8XDJ1_9ZZZZ</name>
<protein>
    <submittedName>
        <fullName evidence="1">Uncharacterized protein</fullName>
    </submittedName>
</protein>
<proteinExistence type="predicted"/>
<comment type="caution">
    <text evidence="1">The sequence shown here is derived from an EMBL/GenBank/DDBJ whole genome shotgun (WGS) entry which is preliminary data.</text>
</comment>
<sequence>MSDSKKPKLSEIRARTARACEKGQYHYFPAASHALFHDIPDL</sequence>
<dbReference type="EMBL" id="LAZR01059688">
    <property type="protein sequence ID" value="KKK67287.1"/>
    <property type="molecule type" value="Genomic_DNA"/>
</dbReference>
<accession>A0A0F8XDJ1</accession>
<evidence type="ECO:0000313" key="1">
    <source>
        <dbReference type="EMBL" id="KKK67287.1"/>
    </source>
</evidence>
<gene>
    <name evidence="1" type="ORF">LCGC14_2955620</name>
</gene>
<reference evidence="1" key="1">
    <citation type="journal article" date="2015" name="Nature">
        <title>Complex archaea that bridge the gap between prokaryotes and eukaryotes.</title>
        <authorList>
            <person name="Spang A."/>
            <person name="Saw J.H."/>
            <person name="Jorgensen S.L."/>
            <person name="Zaremba-Niedzwiedzka K."/>
            <person name="Martijn J."/>
            <person name="Lind A.E."/>
            <person name="van Eijk R."/>
            <person name="Schleper C."/>
            <person name="Guy L."/>
            <person name="Ettema T.J."/>
        </authorList>
    </citation>
    <scope>NUCLEOTIDE SEQUENCE</scope>
</reference>